<dbReference type="Pfam" id="PF01558">
    <property type="entry name" value="POR"/>
    <property type="match status" value="1"/>
</dbReference>
<dbReference type="Pfam" id="PF01855">
    <property type="entry name" value="POR_N"/>
    <property type="match status" value="1"/>
</dbReference>
<dbReference type="PANTHER" id="PTHR32154:SF20">
    <property type="entry name" value="2-OXOGLUTARATE OXIDOREDUCTASE SUBUNIT KORA"/>
    <property type="match status" value="1"/>
</dbReference>
<dbReference type="InterPro" id="IPR050722">
    <property type="entry name" value="Pyruvate:ferred/Flavod_OxRd"/>
</dbReference>
<evidence type="ECO:0000313" key="4">
    <source>
        <dbReference type="EMBL" id="MCA9379033.1"/>
    </source>
</evidence>
<proteinExistence type="predicted"/>
<feature type="non-terminal residue" evidence="4">
    <location>
        <position position="378"/>
    </location>
</feature>
<protein>
    <submittedName>
        <fullName evidence="4">2-oxoacid:acceptor oxidoreductase family protein</fullName>
    </submittedName>
</protein>
<keyword evidence="1" id="KW-0560">Oxidoreductase</keyword>
<dbReference type="AlphaFoldDB" id="A0A955ICV4"/>
<name>A0A955ICV4_9BACT</name>
<dbReference type="Proteomes" id="UP000760819">
    <property type="component" value="Unassembled WGS sequence"/>
</dbReference>
<sequence length="378" mass="40184">MATALRRVAIKFAGESGQGVNSIGEIIAKACKRSGFKVFAYREYPSLIQGGNAAYQIDVSDNQVNSSTSKVDLLVCISRHSIHAYLETLMDGGLLVHSISKVAFTNQEQKWISDHKINVLNVDTFATAKSLGGNYFTSSMVMTGYVGALLGIGDGKLTDIISAEFADKPELLDIDLKCLQGGYKLLGEKLASLNLPTVFKTDPEWESSLVLSGNQAIGTGAIAAGVRVVYGYPMTPASSILSFLADQSQRTGMVVKQAEDEITAAQMTLGSMFMGTRAMTTTSGGGFDLMTESISLAGMTETPFVCVLAQRPGPATGVPTWTAAGDLNLAIYAGHGEFPRIVLAASDAASAYRLTQEAFNLAENYQTVVVLLTEKQIA</sequence>
<feature type="domain" description="Pyruvate/ketoisovalerate oxidoreductase catalytic" evidence="2">
    <location>
        <begin position="17"/>
        <end position="183"/>
    </location>
</feature>
<dbReference type="EMBL" id="JAGQLI010000063">
    <property type="protein sequence ID" value="MCA9379033.1"/>
    <property type="molecule type" value="Genomic_DNA"/>
</dbReference>
<dbReference type="InterPro" id="IPR029061">
    <property type="entry name" value="THDP-binding"/>
</dbReference>
<evidence type="ECO:0000313" key="5">
    <source>
        <dbReference type="Proteomes" id="UP000760819"/>
    </source>
</evidence>
<evidence type="ECO:0000259" key="2">
    <source>
        <dbReference type="Pfam" id="PF01558"/>
    </source>
</evidence>
<dbReference type="Gene3D" id="3.40.920.10">
    <property type="entry name" value="Pyruvate-ferredoxin oxidoreductase, PFOR, domain III"/>
    <property type="match status" value="1"/>
</dbReference>
<feature type="domain" description="Pyruvate flavodoxin/ferredoxin oxidoreductase pyrimidine binding" evidence="3">
    <location>
        <begin position="220"/>
        <end position="377"/>
    </location>
</feature>
<reference evidence="4" key="2">
    <citation type="journal article" date="2021" name="Microbiome">
        <title>Successional dynamics and alternative stable states in a saline activated sludge microbial community over 9 years.</title>
        <authorList>
            <person name="Wang Y."/>
            <person name="Ye J."/>
            <person name="Ju F."/>
            <person name="Liu L."/>
            <person name="Boyd J.A."/>
            <person name="Deng Y."/>
            <person name="Parks D.H."/>
            <person name="Jiang X."/>
            <person name="Yin X."/>
            <person name="Woodcroft B.J."/>
            <person name="Tyson G.W."/>
            <person name="Hugenholtz P."/>
            <person name="Polz M.F."/>
            <person name="Zhang T."/>
        </authorList>
    </citation>
    <scope>NUCLEOTIDE SEQUENCE</scope>
    <source>
        <strain evidence="4">HKST-UBA12</strain>
    </source>
</reference>
<evidence type="ECO:0000256" key="1">
    <source>
        <dbReference type="ARBA" id="ARBA00023002"/>
    </source>
</evidence>
<dbReference type="CDD" id="cd07034">
    <property type="entry name" value="TPP_PYR_PFOR_IOR-alpha_like"/>
    <property type="match status" value="1"/>
</dbReference>
<dbReference type="InterPro" id="IPR002869">
    <property type="entry name" value="Pyrv_flavodox_OxRed_cen"/>
</dbReference>
<dbReference type="InterPro" id="IPR019752">
    <property type="entry name" value="Pyrv/ketoisovalerate_OxRed_cat"/>
</dbReference>
<dbReference type="SUPFAM" id="SSF53323">
    <property type="entry name" value="Pyruvate-ferredoxin oxidoreductase, PFOR, domain III"/>
    <property type="match status" value="1"/>
</dbReference>
<gene>
    <name evidence="4" type="ORF">KC640_01260</name>
</gene>
<accession>A0A955ICV4</accession>
<dbReference type="Gene3D" id="3.40.50.970">
    <property type="match status" value="1"/>
</dbReference>
<evidence type="ECO:0000259" key="3">
    <source>
        <dbReference type="Pfam" id="PF01855"/>
    </source>
</evidence>
<dbReference type="SUPFAM" id="SSF52518">
    <property type="entry name" value="Thiamin diphosphate-binding fold (THDP-binding)"/>
    <property type="match status" value="1"/>
</dbReference>
<reference evidence="4" key="1">
    <citation type="submission" date="2020-04" db="EMBL/GenBank/DDBJ databases">
        <authorList>
            <person name="Zhang T."/>
        </authorList>
    </citation>
    <scope>NUCLEOTIDE SEQUENCE</scope>
    <source>
        <strain evidence="4">HKST-UBA12</strain>
    </source>
</reference>
<dbReference type="GO" id="GO:0016903">
    <property type="term" value="F:oxidoreductase activity, acting on the aldehyde or oxo group of donors"/>
    <property type="evidence" value="ECO:0007669"/>
    <property type="project" value="InterPro"/>
</dbReference>
<dbReference type="InterPro" id="IPR002880">
    <property type="entry name" value="Pyrv_Fd/Flavodoxin_OxRdtase_N"/>
</dbReference>
<dbReference type="PANTHER" id="PTHR32154">
    <property type="entry name" value="PYRUVATE-FLAVODOXIN OXIDOREDUCTASE-RELATED"/>
    <property type="match status" value="1"/>
</dbReference>
<dbReference type="GO" id="GO:0006979">
    <property type="term" value="P:response to oxidative stress"/>
    <property type="evidence" value="ECO:0007669"/>
    <property type="project" value="TreeGrafter"/>
</dbReference>
<organism evidence="4 5">
    <name type="scientific">Candidatus Dojkabacteria bacterium</name>
    <dbReference type="NCBI Taxonomy" id="2099670"/>
    <lineage>
        <taxon>Bacteria</taxon>
        <taxon>Candidatus Dojkabacteria</taxon>
    </lineage>
</organism>
<comment type="caution">
    <text evidence="4">The sequence shown here is derived from an EMBL/GenBank/DDBJ whole genome shotgun (WGS) entry which is preliminary data.</text>
</comment>